<sequence length="464" mass="50633">MVLVISSDETGLLKTFQCSVTISSNTVMHRPATTSHLPPDLTQGRGNGITSLNWIGSDKASIAVGRKGPSVELWKAEEDTIKFCKRIDLFSSGPDAEAADMYEDVMNVNGWGGGEYLTAVTSYGNVFKVDVKADVESKEGGGGYERMTQKPLVPRPPEATRSKSFRGRNPVESSCYLSDTLLALGGRDREVQIFDLNNMKAMWKAKNIPPDPQTLLQHPLWQTCISSNSETEFCAGTAYKELRLYDTRQRRPRAVVGGNNGEVIESMITACEWGGDEGGGRIIVGTSEGYVHDVDVRMLKVKRRLVGPNGCVKDIKAKGEWVGSVGLDRIWNCWDDKGRRRGEVYIRQRGGAFLWGAGEIQVVEEGSGEGEEVGGGEGGRFVEGDVEEEDEVAEIVFSSDEDDDGMDGNGNMGINQGDSDSDEGFGSDEEFFNPGMQTKTKKRDKKKKKKSGGGGGGGRKKQRR</sequence>
<dbReference type="EMBL" id="BRXX01000436">
    <property type="protein sequence ID" value="GMI11948.1"/>
    <property type="molecule type" value="Genomic_DNA"/>
</dbReference>
<feature type="region of interest" description="Disordered" evidence="1">
    <location>
        <begin position="138"/>
        <end position="167"/>
    </location>
</feature>
<dbReference type="PANTHER" id="PTHR16038">
    <property type="entry name" value="NOP SEVEN ASSOCIATED PROTEIN 1"/>
    <property type="match status" value="1"/>
</dbReference>
<comment type="caution">
    <text evidence="2">The sequence shown here is derived from an EMBL/GenBank/DDBJ whole genome shotgun (WGS) entry which is preliminary data.</text>
</comment>
<dbReference type="SUPFAM" id="SSF50978">
    <property type="entry name" value="WD40 repeat-like"/>
    <property type="match status" value="1"/>
</dbReference>
<organism evidence="2 3">
    <name type="scientific">Triparma verrucosa</name>
    <dbReference type="NCBI Taxonomy" id="1606542"/>
    <lineage>
        <taxon>Eukaryota</taxon>
        <taxon>Sar</taxon>
        <taxon>Stramenopiles</taxon>
        <taxon>Ochrophyta</taxon>
        <taxon>Bolidophyceae</taxon>
        <taxon>Parmales</taxon>
        <taxon>Triparmaceae</taxon>
        <taxon>Triparma</taxon>
    </lineage>
</organism>
<dbReference type="GO" id="GO:0030687">
    <property type="term" value="C:preribosome, large subunit precursor"/>
    <property type="evidence" value="ECO:0007669"/>
    <property type="project" value="TreeGrafter"/>
</dbReference>
<dbReference type="AlphaFoldDB" id="A0A9W7FH50"/>
<feature type="compositionally biased region" description="Basic residues" evidence="1">
    <location>
        <begin position="439"/>
        <end position="451"/>
    </location>
</feature>
<dbReference type="GO" id="GO:0005730">
    <property type="term" value="C:nucleolus"/>
    <property type="evidence" value="ECO:0007669"/>
    <property type="project" value="InterPro"/>
</dbReference>
<keyword evidence="3" id="KW-1185">Reference proteome</keyword>
<dbReference type="GO" id="GO:0042273">
    <property type="term" value="P:ribosomal large subunit biogenesis"/>
    <property type="evidence" value="ECO:0007669"/>
    <property type="project" value="InterPro"/>
</dbReference>
<reference evidence="3" key="1">
    <citation type="journal article" date="2023" name="Commun. Biol.">
        <title>Genome analysis of Parmales, the sister group of diatoms, reveals the evolutionary specialization of diatoms from phago-mixotrophs to photoautotrophs.</title>
        <authorList>
            <person name="Ban H."/>
            <person name="Sato S."/>
            <person name="Yoshikawa S."/>
            <person name="Yamada K."/>
            <person name="Nakamura Y."/>
            <person name="Ichinomiya M."/>
            <person name="Sato N."/>
            <person name="Blanc-Mathieu R."/>
            <person name="Endo H."/>
            <person name="Kuwata A."/>
            <person name="Ogata H."/>
        </authorList>
    </citation>
    <scope>NUCLEOTIDE SEQUENCE [LARGE SCALE GENOMIC DNA]</scope>
    <source>
        <strain evidence="3">NIES 3699</strain>
    </source>
</reference>
<gene>
    <name evidence="2" type="ORF">TrVE_jg13975</name>
</gene>
<protein>
    <submittedName>
        <fullName evidence="2">Uncharacterized protein</fullName>
    </submittedName>
</protein>
<feature type="compositionally biased region" description="Acidic residues" evidence="1">
    <location>
        <begin position="384"/>
        <end position="406"/>
    </location>
</feature>
<accession>A0A9W7FH50</accession>
<feature type="compositionally biased region" description="Acidic residues" evidence="1">
    <location>
        <begin position="419"/>
        <end position="431"/>
    </location>
</feature>
<feature type="region of interest" description="Disordered" evidence="1">
    <location>
        <begin position="365"/>
        <end position="464"/>
    </location>
</feature>
<evidence type="ECO:0000313" key="2">
    <source>
        <dbReference type="EMBL" id="GMI11948.1"/>
    </source>
</evidence>
<dbReference type="Proteomes" id="UP001165160">
    <property type="component" value="Unassembled WGS sequence"/>
</dbReference>
<proteinExistence type="predicted"/>
<dbReference type="Gene3D" id="2.130.10.10">
    <property type="entry name" value="YVTN repeat-like/Quinoprotein amine dehydrogenase"/>
    <property type="match status" value="1"/>
</dbReference>
<dbReference type="InterPro" id="IPR015943">
    <property type="entry name" value="WD40/YVTN_repeat-like_dom_sf"/>
</dbReference>
<dbReference type="InterPro" id="IPR037379">
    <property type="entry name" value="WDR74/Nsa1"/>
</dbReference>
<dbReference type="PANTHER" id="PTHR16038:SF4">
    <property type="entry name" value="WD REPEAT-CONTAINING PROTEIN 74"/>
    <property type="match status" value="1"/>
</dbReference>
<name>A0A9W7FH50_9STRA</name>
<evidence type="ECO:0000256" key="1">
    <source>
        <dbReference type="SAM" id="MobiDB-lite"/>
    </source>
</evidence>
<evidence type="ECO:0000313" key="3">
    <source>
        <dbReference type="Proteomes" id="UP001165160"/>
    </source>
</evidence>
<dbReference type="InterPro" id="IPR036322">
    <property type="entry name" value="WD40_repeat_dom_sf"/>
</dbReference>